<evidence type="ECO:0000313" key="7">
    <source>
        <dbReference type="Proteomes" id="UP000238392"/>
    </source>
</evidence>
<comment type="caution">
    <text evidence="6">The sequence shown here is derived from an EMBL/GenBank/DDBJ whole genome shotgun (WGS) entry which is preliminary data.</text>
</comment>
<evidence type="ECO:0000259" key="5">
    <source>
        <dbReference type="PROSITE" id="PS51462"/>
    </source>
</evidence>
<dbReference type="GO" id="GO:0046872">
    <property type="term" value="F:metal ion binding"/>
    <property type="evidence" value="ECO:0007669"/>
    <property type="project" value="UniProtKB-KW"/>
</dbReference>
<dbReference type="PANTHER" id="PTHR12629">
    <property type="entry name" value="DIPHOSPHOINOSITOL POLYPHOSPHATE PHOSPHOHYDROLASE"/>
    <property type="match status" value="1"/>
</dbReference>
<reference evidence="6 7" key="1">
    <citation type="submission" date="2018-03" db="EMBL/GenBank/DDBJ databases">
        <title>Genomic Encyclopedia of Archaeal and Bacterial Type Strains, Phase II (KMG-II): from individual species to whole genera.</title>
        <authorList>
            <person name="Goeker M."/>
        </authorList>
    </citation>
    <scope>NUCLEOTIDE SEQUENCE [LARGE SCALE GENOMIC DNA]</scope>
    <source>
        <strain evidence="6 7">DSM 100212</strain>
    </source>
</reference>
<gene>
    <name evidence="6" type="ORF">CLV74_12728</name>
</gene>
<feature type="domain" description="Nudix hydrolase" evidence="5">
    <location>
        <begin position="22"/>
        <end position="153"/>
    </location>
</feature>
<dbReference type="Pfam" id="PF00293">
    <property type="entry name" value="NUDIX"/>
    <property type="match status" value="1"/>
</dbReference>
<dbReference type="GO" id="GO:0016462">
    <property type="term" value="F:pyrophosphatase activity"/>
    <property type="evidence" value="ECO:0007669"/>
    <property type="project" value="InterPro"/>
</dbReference>
<dbReference type="PROSITE" id="PS51462">
    <property type="entry name" value="NUDIX"/>
    <property type="match status" value="1"/>
</dbReference>
<dbReference type="Proteomes" id="UP000238392">
    <property type="component" value="Unassembled WGS sequence"/>
</dbReference>
<accession>A0A2T0WBQ2</accession>
<evidence type="ECO:0000256" key="1">
    <source>
        <dbReference type="ARBA" id="ARBA00001946"/>
    </source>
</evidence>
<sequence length="153" mass="17102">MKPSFNEFVQNYIRPLVQRPEALQTAALCYRYTKTGAKQVLLITSRGTGRWVIPKGWTMRGMDAAGAALVEAWEEAGVRPAATPIAPIGHFLYRKIKSSGLPVRVKVLVYPVEVATLKDEFPEANQRTRRWVSPDEAASMVAEPGLQSIFRQM</sequence>
<comment type="cofactor">
    <cofactor evidence="1">
        <name>Mg(2+)</name>
        <dbReference type="ChEBI" id="CHEBI:18420"/>
    </cofactor>
</comment>
<dbReference type="InterPro" id="IPR015797">
    <property type="entry name" value="NUDIX_hydrolase-like_dom_sf"/>
</dbReference>
<evidence type="ECO:0000256" key="2">
    <source>
        <dbReference type="ARBA" id="ARBA00022723"/>
    </source>
</evidence>
<dbReference type="PANTHER" id="PTHR12629:SF0">
    <property type="entry name" value="DIPHOSPHOINOSITOL-POLYPHOSPHATE DIPHOSPHATASE"/>
    <property type="match status" value="1"/>
</dbReference>
<evidence type="ECO:0000256" key="4">
    <source>
        <dbReference type="ARBA" id="ARBA00022842"/>
    </source>
</evidence>
<dbReference type="SUPFAM" id="SSF55811">
    <property type="entry name" value="Nudix"/>
    <property type="match status" value="1"/>
</dbReference>
<keyword evidence="3" id="KW-0378">Hydrolase</keyword>
<keyword evidence="4" id="KW-0460">Magnesium</keyword>
<evidence type="ECO:0000313" key="6">
    <source>
        <dbReference type="EMBL" id="PRY84056.1"/>
    </source>
</evidence>
<protein>
    <submittedName>
        <fullName evidence="6">8-oxo-dGTP pyrophosphatase MutT (NUDIX family)</fullName>
    </submittedName>
</protein>
<dbReference type="RefSeq" id="WP_170108124.1">
    <property type="nucleotide sequence ID" value="NZ_PVTQ01000027.1"/>
</dbReference>
<organism evidence="6 7">
    <name type="scientific">Donghicola tyrosinivorans</name>
    <dbReference type="NCBI Taxonomy" id="1652492"/>
    <lineage>
        <taxon>Bacteria</taxon>
        <taxon>Pseudomonadati</taxon>
        <taxon>Pseudomonadota</taxon>
        <taxon>Alphaproteobacteria</taxon>
        <taxon>Rhodobacterales</taxon>
        <taxon>Roseobacteraceae</taxon>
        <taxon>Donghicola</taxon>
    </lineage>
</organism>
<keyword evidence="7" id="KW-1185">Reference proteome</keyword>
<dbReference type="EMBL" id="PVTQ01000027">
    <property type="protein sequence ID" value="PRY84056.1"/>
    <property type="molecule type" value="Genomic_DNA"/>
</dbReference>
<dbReference type="Gene3D" id="3.90.79.10">
    <property type="entry name" value="Nucleoside Triphosphate Pyrophosphohydrolase"/>
    <property type="match status" value="1"/>
</dbReference>
<dbReference type="InterPro" id="IPR047198">
    <property type="entry name" value="DDP-like_NUDIX"/>
</dbReference>
<proteinExistence type="predicted"/>
<dbReference type="GO" id="GO:0005737">
    <property type="term" value="C:cytoplasm"/>
    <property type="evidence" value="ECO:0007669"/>
    <property type="project" value="TreeGrafter"/>
</dbReference>
<dbReference type="InterPro" id="IPR000086">
    <property type="entry name" value="NUDIX_hydrolase_dom"/>
</dbReference>
<dbReference type="CDD" id="cd04666">
    <property type="entry name" value="NUDIX_DIPP2_like_Nudt4"/>
    <property type="match status" value="1"/>
</dbReference>
<evidence type="ECO:0000256" key="3">
    <source>
        <dbReference type="ARBA" id="ARBA00022801"/>
    </source>
</evidence>
<name>A0A2T0WBQ2_9RHOB</name>
<keyword evidence="2" id="KW-0479">Metal-binding</keyword>
<dbReference type="AlphaFoldDB" id="A0A2T0WBQ2"/>